<dbReference type="EMBL" id="PHNE01000006">
    <property type="protein sequence ID" value="PPE04094.1"/>
    <property type="molecule type" value="Genomic_DNA"/>
</dbReference>
<evidence type="ECO:0000313" key="3">
    <source>
        <dbReference type="Proteomes" id="UP000237865"/>
    </source>
</evidence>
<feature type="transmembrane region" description="Helical" evidence="1">
    <location>
        <begin position="124"/>
        <end position="144"/>
    </location>
</feature>
<sequence length="269" mass="31146">MFKLFSFTACALILGIGLIYAFFIDYWYVDPVKDGWKIAYPRLYNINVIMSFWSVQTNVLVLLWFGFALFKHNQEQKSKFTNIVSQTNITVYITVTMFLFWGAIVGNMLGQSMYDFKNNTTSDVVVTVLTHLFTPLLMIVYYVLNIGHHRVYWRWSWTIFIYPILYCIFSYVRAEILKADGIRPGYFIYAYPFLNFDQPLFGTSLALSNFVTIFGLASLMGVLCAAFSLLNNLFYKHNLKKGKLVLTTNQCQCLNCACQHCACLSQKRV</sequence>
<feature type="transmembrane region" description="Helical" evidence="1">
    <location>
        <begin position="82"/>
        <end position="104"/>
    </location>
</feature>
<keyword evidence="1" id="KW-0472">Membrane</keyword>
<dbReference type="AlphaFoldDB" id="A0A2S5R9U2"/>
<feature type="transmembrane region" description="Helical" evidence="1">
    <location>
        <begin position="7"/>
        <end position="28"/>
    </location>
</feature>
<comment type="caution">
    <text evidence="2">The sequence shown here is derived from an EMBL/GenBank/DDBJ whole genome shotgun (WGS) entry which is preliminary data.</text>
</comment>
<reference evidence="2 3" key="1">
    <citation type="submission" date="2017-11" db="EMBL/GenBank/DDBJ databases">
        <title>Genome sequence of Entomoplasma lucivorax PIPN-2 (ATCC 49196).</title>
        <authorList>
            <person name="Lo W.-S."/>
            <person name="Gasparich G.E."/>
            <person name="Kuo C.-H."/>
        </authorList>
    </citation>
    <scope>NUCLEOTIDE SEQUENCE [LARGE SCALE GENOMIC DNA]</scope>
    <source>
        <strain evidence="2 3">PIPN-2</strain>
    </source>
</reference>
<keyword evidence="1" id="KW-0812">Transmembrane</keyword>
<dbReference type="Proteomes" id="UP000237865">
    <property type="component" value="Unassembled WGS sequence"/>
</dbReference>
<feature type="transmembrane region" description="Helical" evidence="1">
    <location>
        <begin position="151"/>
        <end position="172"/>
    </location>
</feature>
<keyword evidence="3" id="KW-1185">Reference proteome</keyword>
<gene>
    <name evidence="2" type="ORF">ELUCI_v1c08740</name>
</gene>
<dbReference type="NCBIfam" id="NF038065">
    <property type="entry name" value="Pr6Pr"/>
    <property type="match status" value="1"/>
</dbReference>
<feature type="transmembrane region" description="Helical" evidence="1">
    <location>
        <begin position="210"/>
        <end position="234"/>
    </location>
</feature>
<dbReference type="InterPro" id="IPR049713">
    <property type="entry name" value="Pr6Pr-like"/>
</dbReference>
<keyword evidence="1" id="KW-1133">Transmembrane helix</keyword>
<proteinExistence type="predicted"/>
<feature type="transmembrane region" description="Helical" evidence="1">
    <location>
        <begin position="48"/>
        <end position="70"/>
    </location>
</feature>
<name>A0A2S5R9U2_9MOLU</name>
<evidence type="ECO:0000313" key="2">
    <source>
        <dbReference type="EMBL" id="PPE04094.1"/>
    </source>
</evidence>
<accession>A0A2S5R9U2</accession>
<organism evidence="2 3">
    <name type="scientific">Williamsoniiplasma lucivorax</name>
    <dbReference type="NCBI Taxonomy" id="209274"/>
    <lineage>
        <taxon>Bacteria</taxon>
        <taxon>Bacillati</taxon>
        <taxon>Mycoplasmatota</taxon>
        <taxon>Mollicutes</taxon>
        <taxon>Entomoplasmatales</taxon>
        <taxon>Williamsoniiplasma</taxon>
    </lineage>
</organism>
<protein>
    <submittedName>
        <fullName evidence="2">Uncharacterized protein</fullName>
    </submittedName>
</protein>
<dbReference type="STRING" id="1399797.GCA_000518285_01114"/>
<evidence type="ECO:0000256" key="1">
    <source>
        <dbReference type="SAM" id="Phobius"/>
    </source>
</evidence>